<dbReference type="InterPro" id="IPR036236">
    <property type="entry name" value="Znf_C2H2_sf"/>
</dbReference>
<evidence type="ECO:0000259" key="3">
    <source>
        <dbReference type="PROSITE" id="PS50157"/>
    </source>
</evidence>
<name>A0A550CZF3_9AGAR</name>
<dbReference type="PROSITE" id="PS50157">
    <property type="entry name" value="ZINC_FINGER_C2H2_2"/>
    <property type="match status" value="1"/>
</dbReference>
<dbReference type="EMBL" id="VDMD01000001">
    <property type="protein sequence ID" value="TRM70157.1"/>
    <property type="molecule type" value="Genomic_DNA"/>
</dbReference>
<dbReference type="InterPro" id="IPR013087">
    <property type="entry name" value="Znf_C2H2_type"/>
</dbReference>
<evidence type="ECO:0000256" key="2">
    <source>
        <dbReference type="SAM" id="MobiDB-lite"/>
    </source>
</evidence>
<dbReference type="GO" id="GO:0008270">
    <property type="term" value="F:zinc ion binding"/>
    <property type="evidence" value="ECO:0007669"/>
    <property type="project" value="UniProtKB-KW"/>
</dbReference>
<dbReference type="OrthoDB" id="8922241at2759"/>
<keyword evidence="1" id="KW-0479">Metal-binding</keyword>
<feature type="region of interest" description="Disordered" evidence="2">
    <location>
        <begin position="1"/>
        <end position="49"/>
    </location>
</feature>
<evidence type="ECO:0000313" key="5">
    <source>
        <dbReference type="Proteomes" id="UP000320762"/>
    </source>
</evidence>
<protein>
    <recommendedName>
        <fullName evidence="3">C2H2-type domain-containing protein</fullName>
    </recommendedName>
</protein>
<feature type="compositionally biased region" description="Polar residues" evidence="2">
    <location>
        <begin position="29"/>
        <end position="39"/>
    </location>
</feature>
<sequence length="286" mass="31275">MQPSRPVHRSNQRSHYGADPRHAGPRGQNVYSGYPSLSSGGHDDLIDNLGSRNQYVSYAGNPSQALPEPAQYAHAQYNSMRDFYGASMPSPIPAPTTYQTRPAYAASSTYADNRFSMPAGLAIPDSPTSAMDIPSFDANPYAPASPEEFLPSYMSPASPTTGGYYTDSSSYAYPSPSHLESSHQPYGMPSAPLYYDSGSPSAFSSGSSSMAPSPEQRSSEARHPCPHCSRTFTRQHDRRRHIDSVHENHTVECSVCHRTFTRLDSCQRHTDSGNCTPAPRSVRKRT</sequence>
<evidence type="ECO:0000256" key="1">
    <source>
        <dbReference type="PROSITE-ProRule" id="PRU00042"/>
    </source>
</evidence>
<dbReference type="SUPFAM" id="SSF57667">
    <property type="entry name" value="beta-beta-alpha zinc fingers"/>
    <property type="match status" value="1"/>
</dbReference>
<keyword evidence="1" id="KW-0862">Zinc</keyword>
<feature type="region of interest" description="Disordered" evidence="2">
    <location>
        <begin position="267"/>
        <end position="286"/>
    </location>
</feature>
<accession>A0A550CZF3</accession>
<dbReference type="SMART" id="SM00355">
    <property type="entry name" value="ZnF_C2H2"/>
    <property type="match status" value="2"/>
</dbReference>
<dbReference type="PROSITE" id="PS00028">
    <property type="entry name" value="ZINC_FINGER_C2H2_1"/>
    <property type="match status" value="1"/>
</dbReference>
<dbReference type="Gene3D" id="3.30.160.60">
    <property type="entry name" value="Classic Zinc Finger"/>
    <property type="match status" value="1"/>
</dbReference>
<proteinExistence type="predicted"/>
<dbReference type="Proteomes" id="UP000320762">
    <property type="component" value="Unassembled WGS sequence"/>
</dbReference>
<reference evidence="4 5" key="1">
    <citation type="journal article" date="2019" name="New Phytol.">
        <title>Comparative genomics reveals unique wood-decay strategies and fruiting body development in the Schizophyllaceae.</title>
        <authorList>
            <person name="Almasi E."/>
            <person name="Sahu N."/>
            <person name="Krizsan K."/>
            <person name="Balint B."/>
            <person name="Kovacs G.M."/>
            <person name="Kiss B."/>
            <person name="Cseklye J."/>
            <person name="Drula E."/>
            <person name="Henrissat B."/>
            <person name="Nagy I."/>
            <person name="Chovatia M."/>
            <person name="Adam C."/>
            <person name="LaButti K."/>
            <person name="Lipzen A."/>
            <person name="Riley R."/>
            <person name="Grigoriev I.V."/>
            <person name="Nagy L.G."/>
        </authorList>
    </citation>
    <scope>NUCLEOTIDE SEQUENCE [LARGE SCALE GENOMIC DNA]</scope>
    <source>
        <strain evidence="4 5">NL-1724</strain>
    </source>
</reference>
<feature type="region of interest" description="Disordered" evidence="2">
    <location>
        <begin position="199"/>
        <end position="239"/>
    </location>
</feature>
<feature type="compositionally biased region" description="Low complexity" evidence="2">
    <location>
        <begin position="199"/>
        <end position="214"/>
    </location>
</feature>
<keyword evidence="1" id="KW-0863">Zinc-finger</keyword>
<evidence type="ECO:0000313" key="4">
    <source>
        <dbReference type="EMBL" id="TRM70157.1"/>
    </source>
</evidence>
<feature type="domain" description="C2H2-type" evidence="3">
    <location>
        <begin position="223"/>
        <end position="251"/>
    </location>
</feature>
<gene>
    <name evidence="4" type="ORF">BD626DRAFT_390578</name>
</gene>
<feature type="compositionally biased region" description="Basic residues" evidence="2">
    <location>
        <begin position="1"/>
        <end position="12"/>
    </location>
</feature>
<dbReference type="AlphaFoldDB" id="A0A550CZF3"/>
<keyword evidence="5" id="KW-1185">Reference proteome</keyword>
<organism evidence="4 5">
    <name type="scientific">Schizophyllum amplum</name>
    <dbReference type="NCBI Taxonomy" id="97359"/>
    <lineage>
        <taxon>Eukaryota</taxon>
        <taxon>Fungi</taxon>
        <taxon>Dikarya</taxon>
        <taxon>Basidiomycota</taxon>
        <taxon>Agaricomycotina</taxon>
        <taxon>Agaricomycetes</taxon>
        <taxon>Agaricomycetidae</taxon>
        <taxon>Agaricales</taxon>
        <taxon>Schizophyllaceae</taxon>
        <taxon>Schizophyllum</taxon>
    </lineage>
</organism>
<comment type="caution">
    <text evidence="4">The sequence shown here is derived from an EMBL/GenBank/DDBJ whole genome shotgun (WGS) entry which is preliminary data.</text>
</comment>